<comment type="caution">
    <text evidence="3">The sequence shown here is derived from an EMBL/GenBank/DDBJ whole genome shotgun (WGS) entry which is preliminary data.</text>
</comment>
<keyword evidence="1" id="KW-0732">Signal</keyword>
<feature type="chain" id="PRO_5032907754" description="ABM domain-containing protein" evidence="1">
    <location>
        <begin position="22"/>
        <end position="299"/>
    </location>
</feature>
<dbReference type="Gene3D" id="3.30.70.100">
    <property type="match status" value="2"/>
</dbReference>
<dbReference type="OrthoDB" id="417979at2759"/>
<protein>
    <recommendedName>
        <fullName evidence="2">ABM domain-containing protein</fullName>
    </recommendedName>
</protein>
<dbReference type="PROSITE" id="PS51725">
    <property type="entry name" value="ABM"/>
    <property type="match status" value="1"/>
</dbReference>
<dbReference type="SUPFAM" id="SSF54909">
    <property type="entry name" value="Dimeric alpha+beta barrel"/>
    <property type="match status" value="2"/>
</dbReference>
<dbReference type="Proteomes" id="UP000654075">
    <property type="component" value="Unassembled WGS sequence"/>
</dbReference>
<dbReference type="PANTHER" id="PTHR33336">
    <property type="entry name" value="QUINOL MONOOXYGENASE YGIN-RELATED"/>
    <property type="match status" value="1"/>
</dbReference>
<dbReference type="InterPro" id="IPR050744">
    <property type="entry name" value="AI-2_Isomerase_LsrG"/>
</dbReference>
<dbReference type="OMA" id="CEDECET"/>
<dbReference type="GO" id="GO:0016491">
    <property type="term" value="F:oxidoreductase activity"/>
    <property type="evidence" value="ECO:0007669"/>
    <property type="project" value="TreeGrafter"/>
</dbReference>
<dbReference type="GO" id="GO:0005829">
    <property type="term" value="C:cytosol"/>
    <property type="evidence" value="ECO:0007669"/>
    <property type="project" value="TreeGrafter"/>
</dbReference>
<accession>A0A813F7Q4</accession>
<dbReference type="AlphaFoldDB" id="A0A813F7Q4"/>
<keyword evidence="4" id="KW-1185">Reference proteome</keyword>
<evidence type="ECO:0000313" key="4">
    <source>
        <dbReference type="Proteomes" id="UP000654075"/>
    </source>
</evidence>
<name>A0A813F7Q4_POLGL</name>
<feature type="domain" description="ABM" evidence="2">
    <location>
        <begin position="74"/>
        <end position="167"/>
    </location>
</feature>
<evidence type="ECO:0000259" key="2">
    <source>
        <dbReference type="PROSITE" id="PS51725"/>
    </source>
</evidence>
<reference evidence="3" key="1">
    <citation type="submission" date="2021-02" db="EMBL/GenBank/DDBJ databases">
        <authorList>
            <person name="Dougan E. K."/>
            <person name="Rhodes N."/>
            <person name="Thang M."/>
            <person name="Chan C."/>
        </authorList>
    </citation>
    <scope>NUCLEOTIDE SEQUENCE</scope>
</reference>
<dbReference type="Pfam" id="PF03992">
    <property type="entry name" value="ABM"/>
    <property type="match status" value="2"/>
</dbReference>
<evidence type="ECO:0000256" key="1">
    <source>
        <dbReference type="SAM" id="SignalP"/>
    </source>
</evidence>
<proteinExistence type="predicted"/>
<feature type="signal peptide" evidence="1">
    <location>
        <begin position="1"/>
        <end position="21"/>
    </location>
</feature>
<dbReference type="PANTHER" id="PTHR33336:SF1">
    <property type="entry name" value="(4S)-4-HYDROXY-5-PHOSPHONOOXYPENTANE-2,3-DIONE ISOMERASE"/>
    <property type="match status" value="1"/>
</dbReference>
<dbReference type="InterPro" id="IPR007138">
    <property type="entry name" value="ABM_dom"/>
</dbReference>
<organism evidence="3 4">
    <name type="scientific">Polarella glacialis</name>
    <name type="common">Dinoflagellate</name>
    <dbReference type="NCBI Taxonomy" id="89957"/>
    <lineage>
        <taxon>Eukaryota</taxon>
        <taxon>Sar</taxon>
        <taxon>Alveolata</taxon>
        <taxon>Dinophyceae</taxon>
        <taxon>Suessiales</taxon>
        <taxon>Suessiaceae</taxon>
        <taxon>Polarella</taxon>
    </lineage>
</organism>
<sequence length="299" mass="32815">MSRRTGSGRLLALACASAAAAAVVSVLIRAPGCGFVATGQATFPSARLQSHGPAPGSRAEGLARRAFGGNRVAYIAVVEAQVKEGQEDAFLEASLENARNSKREDSNQRFDVLQSQTDSSKFALVEIYRAEKGPVDHKASEHYAAWRDAVADMMEVPRSATQWDTIFPSRPSSYAPSGLILERGPGMETYFDISHIFVDVKPGREQDFIDLTVKTALTSIPEVTCHRFDVLQSVDDSTKFLIQQVWRDPSDLAFYKATDNYLRWDGAVANMQAKSRVVKKWVNHFPTVAVGWTTPDGTQ</sequence>
<evidence type="ECO:0000313" key="3">
    <source>
        <dbReference type="EMBL" id="CAE8607608.1"/>
    </source>
</evidence>
<dbReference type="InterPro" id="IPR011008">
    <property type="entry name" value="Dimeric_a/b-barrel"/>
</dbReference>
<dbReference type="EMBL" id="CAJNNV010021903">
    <property type="protein sequence ID" value="CAE8607608.1"/>
    <property type="molecule type" value="Genomic_DNA"/>
</dbReference>
<gene>
    <name evidence="3" type="ORF">PGLA1383_LOCUS25526</name>
</gene>